<dbReference type="PRINTS" id="PR00834">
    <property type="entry name" value="PROTEASES2C"/>
</dbReference>
<keyword evidence="2" id="KW-0645">Protease</keyword>
<comment type="caution">
    <text evidence="7">The sequence shown here is derived from an EMBL/GenBank/DDBJ whole genome shotgun (WGS) entry which is preliminary data.</text>
</comment>
<protein>
    <submittedName>
        <fullName evidence="7">Trypsin-like peptidase domain-containing protein</fullName>
    </submittedName>
</protein>
<keyword evidence="3" id="KW-0378">Hydrolase</keyword>
<evidence type="ECO:0000313" key="7">
    <source>
        <dbReference type="EMBL" id="MEQ2580039.1"/>
    </source>
</evidence>
<evidence type="ECO:0000256" key="5">
    <source>
        <dbReference type="SAM" id="Phobius"/>
    </source>
</evidence>
<feature type="domain" description="PDZ" evidence="6">
    <location>
        <begin position="338"/>
        <end position="428"/>
    </location>
</feature>
<accession>A0ABV1I4C4</accession>
<keyword evidence="8" id="KW-1185">Reference proteome</keyword>
<dbReference type="Pfam" id="PF13180">
    <property type="entry name" value="PDZ_2"/>
    <property type="match status" value="1"/>
</dbReference>
<dbReference type="InterPro" id="IPR001478">
    <property type="entry name" value="PDZ"/>
</dbReference>
<dbReference type="InterPro" id="IPR043504">
    <property type="entry name" value="Peptidase_S1_PA_chymotrypsin"/>
</dbReference>
<evidence type="ECO:0000256" key="3">
    <source>
        <dbReference type="ARBA" id="ARBA00022801"/>
    </source>
</evidence>
<evidence type="ECO:0000313" key="8">
    <source>
        <dbReference type="Proteomes" id="UP001470288"/>
    </source>
</evidence>
<dbReference type="PANTHER" id="PTHR43343">
    <property type="entry name" value="PEPTIDASE S12"/>
    <property type="match status" value="1"/>
</dbReference>
<dbReference type="Gene3D" id="2.40.10.10">
    <property type="entry name" value="Trypsin-like serine proteases"/>
    <property type="match status" value="2"/>
</dbReference>
<dbReference type="Gene3D" id="2.30.42.10">
    <property type="match status" value="1"/>
</dbReference>
<proteinExistence type="inferred from homology"/>
<dbReference type="SMART" id="SM00228">
    <property type="entry name" value="PDZ"/>
    <property type="match status" value="1"/>
</dbReference>
<dbReference type="SUPFAM" id="SSF50156">
    <property type="entry name" value="PDZ domain-like"/>
    <property type="match status" value="1"/>
</dbReference>
<dbReference type="InterPro" id="IPR051201">
    <property type="entry name" value="Chloro_Bact_Ser_Proteases"/>
</dbReference>
<gene>
    <name evidence="7" type="ORF">WMO62_14595</name>
</gene>
<dbReference type="SUPFAM" id="SSF50494">
    <property type="entry name" value="Trypsin-like serine proteases"/>
    <property type="match status" value="1"/>
</dbReference>
<dbReference type="CDD" id="cd06779">
    <property type="entry name" value="cpPDZ_Deg_HtrA-like"/>
    <property type="match status" value="1"/>
</dbReference>
<dbReference type="InterPro" id="IPR001940">
    <property type="entry name" value="Peptidase_S1C"/>
</dbReference>
<keyword evidence="5" id="KW-0812">Transmembrane</keyword>
<dbReference type="RefSeq" id="WP_349145131.1">
    <property type="nucleotide sequence ID" value="NZ_JBBMFC010000039.1"/>
</dbReference>
<name>A0ABV1I4C4_9FIRM</name>
<dbReference type="Pfam" id="PF13365">
    <property type="entry name" value="Trypsin_2"/>
    <property type="match status" value="1"/>
</dbReference>
<keyword evidence="5" id="KW-1133">Transmembrane helix</keyword>
<evidence type="ECO:0000256" key="2">
    <source>
        <dbReference type="ARBA" id="ARBA00022670"/>
    </source>
</evidence>
<organism evidence="7 8">
    <name type="scientific">Hominiventricola aquisgranensis</name>
    <dbReference type="NCBI Taxonomy" id="3133164"/>
    <lineage>
        <taxon>Bacteria</taxon>
        <taxon>Bacillati</taxon>
        <taxon>Bacillota</taxon>
        <taxon>Clostridia</taxon>
        <taxon>Lachnospirales</taxon>
        <taxon>Lachnospiraceae</taxon>
        <taxon>Hominiventricola</taxon>
    </lineage>
</organism>
<feature type="region of interest" description="Disordered" evidence="4">
    <location>
        <begin position="1"/>
        <end position="43"/>
    </location>
</feature>
<dbReference type="InterPro" id="IPR009003">
    <property type="entry name" value="Peptidase_S1_PA"/>
</dbReference>
<sequence length="459" mass="48777">MYDDINNNEQENMNHYDTGSTYTHYDSSEAMKQGPAPKKRKKGGFGRTVAKCLVLALVFGSVSSAAFMGVNYVGNQYLGNSVKSQVSLSKAGNNLTTTTTASSASDVYDVSDIVTNCMPSVVSITNVGTQEFQTIFGNYEQNTQSSGSGIIIGKNDTELLIVTNNHVVSGAKELSVYFNSDGDAADDSNVISAKIKGTDPNKDLAVIAVKLSDIPDETMESIKIATVGDSSALKVGEPVVAIGNAYGYGLSVTSGIVSALNREVTVQSDGQNITNKLIQTDAAINPGNSGGALLNSKGELIGINSVKFISEDVEGMGYAIPISDVESIIGNLMNKETRDKVDDAQKGYLGISNMVDVTDDVSKNYNMPVGVYVKTVLEGLGSDKAGMQDGDIITSVDGTTVSTSDQLREMMSYYSAGETIEVKVQRLNGNAYEEQTLQVTLSTQDETTAQSQIQNKQEK</sequence>
<evidence type="ECO:0000256" key="4">
    <source>
        <dbReference type="SAM" id="MobiDB-lite"/>
    </source>
</evidence>
<dbReference type="PROSITE" id="PS50106">
    <property type="entry name" value="PDZ"/>
    <property type="match status" value="1"/>
</dbReference>
<dbReference type="EMBL" id="JBBMFC010000039">
    <property type="protein sequence ID" value="MEQ2580039.1"/>
    <property type="molecule type" value="Genomic_DNA"/>
</dbReference>
<evidence type="ECO:0000256" key="1">
    <source>
        <dbReference type="ARBA" id="ARBA00010541"/>
    </source>
</evidence>
<dbReference type="InterPro" id="IPR036034">
    <property type="entry name" value="PDZ_sf"/>
</dbReference>
<comment type="similarity">
    <text evidence="1">Belongs to the peptidase S1C family.</text>
</comment>
<feature type="transmembrane region" description="Helical" evidence="5">
    <location>
        <begin position="48"/>
        <end position="74"/>
    </location>
</feature>
<keyword evidence="5" id="KW-0472">Membrane</keyword>
<feature type="compositionally biased region" description="Polar residues" evidence="4">
    <location>
        <begin position="1"/>
        <end position="25"/>
    </location>
</feature>
<dbReference type="PANTHER" id="PTHR43343:SF3">
    <property type="entry name" value="PROTEASE DO-LIKE 8, CHLOROPLASTIC"/>
    <property type="match status" value="1"/>
</dbReference>
<dbReference type="Proteomes" id="UP001470288">
    <property type="component" value="Unassembled WGS sequence"/>
</dbReference>
<evidence type="ECO:0000259" key="6">
    <source>
        <dbReference type="PROSITE" id="PS50106"/>
    </source>
</evidence>
<reference evidence="7 8" key="1">
    <citation type="submission" date="2024-03" db="EMBL/GenBank/DDBJ databases">
        <title>Human intestinal bacterial collection.</title>
        <authorList>
            <person name="Pauvert C."/>
            <person name="Hitch T.C.A."/>
            <person name="Clavel T."/>
        </authorList>
    </citation>
    <scope>NUCLEOTIDE SEQUENCE [LARGE SCALE GENOMIC DNA]</scope>
    <source>
        <strain evidence="7 8">CLA-AA-H78B</strain>
    </source>
</reference>